<proteinExistence type="predicted"/>
<evidence type="ECO:0000313" key="1">
    <source>
        <dbReference type="EMBL" id="UXY17668.1"/>
    </source>
</evidence>
<sequence length="83" mass="8706">MARRAAADGIRNLCDRTAVPSSPLVEGLHTRLARDADDAGILDVAYLTLDSPGPAAAGRRIEGARKKDLEVLSLVLLPSGQVT</sequence>
<accession>A0ABY6E0P8</accession>
<reference evidence="1" key="1">
    <citation type="submission" date="2022-10" db="EMBL/GenBank/DDBJ databases">
        <authorList>
            <person name="Mo P."/>
        </authorList>
    </citation>
    <scope>NUCLEOTIDE SEQUENCE</scope>
    <source>
        <strain evidence="1">HUAS 13-4</strain>
    </source>
</reference>
<dbReference type="Proteomes" id="UP001061298">
    <property type="component" value="Chromosome"/>
</dbReference>
<evidence type="ECO:0000313" key="2">
    <source>
        <dbReference type="Proteomes" id="UP001061298"/>
    </source>
</evidence>
<dbReference type="RefSeq" id="WP_263227685.1">
    <property type="nucleotide sequence ID" value="NZ_CP106793.1"/>
</dbReference>
<organism evidence="1 2">
    <name type="scientific">Streptomyces cynarae</name>
    <dbReference type="NCBI Taxonomy" id="2981134"/>
    <lineage>
        <taxon>Bacteria</taxon>
        <taxon>Bacillati</taxon>
        <taxon>Actinomycetota</taxon>
        <taxon>Actinomycetes</taxon>
        <taxon>Kitasatosporales</taxon>
        <taxon>Streptomycetaceae</taxon>
        <taxon>Streptomyces</taxon>
    </lineage>
</organism>
<name>A0ABY6E0P8_9ACTN</name>
<dbReference type="EMBL" id="CP106793">
    <property type="protein sequence ID" value="UXY17668.1"/>
    <property type="molecule type" value="Genomic_DNA"/>
</dbReference>
<keyword evidence="2" id="KW-1185">Reference proteome</keyword>
<protein>
    <submittedName>
        <fullName evidence="1">Uncharacterized protein</fullName>
    </submittedName>
</protein>
<gene>
    <name evidence="1" type="ORF">N8I84_02055</name>
</gene>